<name>A0A0S8GH19_UNCW3</name>
<sequence length="430" mass="49011">MLLVVVVVVVPVSAAQGEIRVATTGNIFFSTQYLLQSDSTVAELHDVEKIIVSIIDTYTNAGFPFCRVVPSTHDAQTDTTVLLSIEEGERVVVSDYVFESNGKTRTNSIRKIAHVTPGDYFSSSDIAQTKENVLKTDAFIAVDEKIVRRGDRYYVLLHLTEKNSDFLQASGSFDDENALFNVSFYSLNLLGTLRRFQFRYEYEKLFSLQFTEPILLYPAVLDANFSLWTYDSIRLTQFHATFAAPLWRFFAFKMLTGVESVSSLDSDSASHGHTDNIIGVGLGVDYETPNLEGHHQFAYDYLFRTHDRWRIQLDLENTVYRLDAEIHYVRAQTDSFEFFDYYRLGGARSLRGYREDQFFATRAFWVNCAYKAIFVFPILDMAVINSTFLYSYGIGVYAESQLADVSLVLAWPKGGSWQDGKIHLLFEKGF</sequence>
<dbReference type="Gene3D" id="3.10.20.310">
    <property type="entry name" value="membrane protein fhac"/>
    <property type="match status" value="1"/>
</dbReference>
<dbReference type="AlphaFoldDB" id="A0A0S8GH19"/>
<dbReference type="Proteomes" id="UP000051096">
    <property type="component" value="Unassembled WGS sequence"/>
</dbReference>
<proteinExistence type="predicted"/>
<evidence type="ECO:0008006" key="3">
    <source>
        <dbReference type="Google" id="ProtNLM"/>
    </source>
</evidence>
<organism evidence="1 2">
    <name type="scientific">candidate division WOR_3 bacterium SM23_60</name>
    <dbReference type="NCBI Taxonomy" id="1703780"/>
    <lineage>
        <taxon>Bacteria</taxon>
        <taxon>Bacteria division WOR-3</taxon>
    </lineage>
</organism>
<accession>A0A0S8GH19</accession>
<evidence type="ECO:0000313" key="1">
    <source>
        <dbReference type="EMBL" id="KPK71547.1"/>
    </source>
</evidence>
<comment type="caution">
    <text evidence="1">The sequence shown here is derived from an EMBL/GenBank/DDBJ whole genome shotgun (WGS) entry which is preliminary data.</text>
</comment>
<gene>
    <name evidence="1" type="ORF">AMJ87_07055</name>
</gene>
<dbReference type="Gene3D" id="2.40.160.50">
    <property type="entry name" value="membrane protein fhac: a member of the omp85/tpsb transporter family"/>
    <property type="match status" value="1"/>
</dbReference>
<evidence type="ECO:0000313" key="2">
    <source>
        <dbReference type="Proteomes" id="UP000051096"/>
    </source>
</evidence>
<protein>
    <recommendedName>
        <fullName evidence="3">POTRA domain-containing protein</fullName>
    </recommendedName>
</protein>
<reference evidence="1 2" key="1">
    <citation type="journal article" date="2015" name="Microbiome">
        <title>Genomic resolution of linkages in carbon, nitrogen, and sulfur cycling among widespread estuary sediment bacteria.</title>
        <authorList>
            <person name="Baker B.J."/>
            <person name="Lazar C.S."/>
            <person name="Teske A.P."/>
            <person name="Dick G.J."/>
        </authorList>
    </citation>
    <scope>NUCLEOTIDE SEQUENCE [LARGE SCALE GENOMIC DNA]</scope>
    <source>
        <strain evidence="1">SM23_60</strain>
    </source>
</reference>
<dbReference type="EMBL" id="LJUO01000060">
    <property type="protein sequence ID" value="KPK71547.1"/>
    <property type="molecule type" value="Genomic_DNA"/>
</dbReference>